<name>A0A2U3AQB4_9BACL</name>
<dbReference type="RefSeq" id="WP_109304357.1">
    <property type="nucleotide sequence ID" value="NZ_BJUF01000001.1"/>
</dbReference>
<keyword evidence="2" id="KW-1185">Reference proteome</keyword>
<evidence type="ECO:0000313" key="2">
    <source>
        <dbReference type="Proteomes" id="UP000245938"/>
    </source>
</evidence>
<dbReference type="Proteomes" id="UP000245938">
    <property type="component" value="Unassembled WGS sequence"/>
</dbReference>
<gene>
    <name evidence="1" type="ORF">DEX24_00075</name>
</gene>
<protein>
    <submittedName>
        <fullName evidence="1">Uncharacterized protein</fullName>
    </submittedName>
</protein>
<evidence type="ECO:0000313" key="1">
    <source>
        <dbReference type="EMBL" id="PWI26733.1"/>
    </source>
</evidence>
<dbReference type="SUPFAM" id="SSF48452">
    <property type="entry name" value="TPR-like"/>
    <property type="match status" value="1"/>
</dbReference>
<organism evidence="1 2">
    <name type="scientific">Kurthia sibirica</name>
    <dbReference type="NCBI Taxonomy" id="202750"/>
    <lineage>
        <taxon>Bacteria</taxon>
        <taxon>Bacillati</taxon>
        <taxon>Bacillota</taxon>
        <taxon>Bacilli</taxon>
        <taxon>Bacillales</taxon>
        <taxon>Caryophanaceae</taxon>
        <taxon>Kurthia</taxon>
    </lineage>
</organism>
<comment type="caution">
    <text evidence="1">The sequence shown here is derived from an EMBL/GenBank/DDBJ whole genome shotgun (WGS) entry which is preliminary data.</text>
</comment>
<dbReference type="EMBL" id="QFVR01000001">
    <property type="protein sequence ID" value="PWI26733.1"/>
    <property type="molecule type" value="Genomic_DNA"/>
</dbReference>
<accession>A0A2U3AQB4</accession>
<dbReference type="AlphaFoldDB" id="A0A2U3AQB4"/>
<sequence>MIHDALSQNCTTKKQQYFRELTLAECFLYYEDAKLNSDLAQELKFLLIILEKSLMDYQDYLIFDYFETAQQLCKQLDDSKSYTQLLHLVASVYFNLLNYKTALVYFKRSAKIALQNKHFEIASIQYSHIAKCYIKLDQVSKALQFTHTARYIASRAQIENPVVTMYFTVQYVEIYFQLKNFDQAHASAKFLDFFIEHDFFEREKAMIHLLKAKIAAANSLYNDEYTHLKLANNYFLLVGDLQKQLHTVELLLNCPALYKTSTHQTNFMHIHATIVQQIKNTYHKQAFRKALASFNAIEQQTTDTIHAHFETSFFSDEQLLLKNRTHLFVITFAKDDAHSAEEQQILFSVLQKTMIHHLTNENYACGFYYNQLVIAFNDIVEINALSQILTSLQQLHDKEAQIVYGYSCSTLQTTSIRELYNFAYAQHYYMLDSSNKH</sequence>
<dbReference type="Gene3D" id="1.25.40.10">
    <property type="entry name" value="Tetratricopeptide repeat domain"/>
    <property type="match status" value="1"/>
</dbReference>
<reference evidence="1 2" key="1">
    <citation type="submission" date="2018-05" db="EMBL/GenBank/DDBJ databases">
        <title>Kurthia sibirica genome sequence.</title>
        <authorList>
            <person name="Maclea K.S."/>
            <person name="Goen A.E."/>
        </authorList>
    </citation>
    <scope>NUCLEOTIDE SEQUENCE [LARGE SCALE GENOMIC DNA]</scope>
    <source>
        <strain evidence="1 2">ATCC 49154</strain>
    </source>
</reference>
<dbReference type="InterPro" id="IPR011990">
    <property type="entry name" value="TPR-like_helical_dom_sf"/>
</dbReference>
<proteinExistence type="predicted"/>